<dbReference type="PANTHER" id="PTHR47481:SF10">
    <property type="entry name" value="COPIA-LIKE POLYPROTEIN_RETROTRANSPOSON"/>
    <property type="match status" value="1"/>
</dbReference>
<feature type="non-terminal residue" evidence="1">
    <location>
        <position position="1"/>
    </location>
</feature>
<evidence type="ECO:0000313" key="2">
    <source>
        <dbReference type="Proteomes" id="UP000015453"/>
    </source>
</evidence>
<dbReference type="PANTHER" id="PTHR47481">
    <property type="match status" value="1"/>
</dbReference>
<proteinExistence type="predicted"/>
<protein>
    <recommendedName>
        <fullName evidence="3">Retrotransposon gag domain-containing protein</fullName>
    </recommendedName>
</protein>
<dbReference type="EMBL" id="AUSU01008791">
    <property type="protein sequence ID" value="EPS58924.1"/>
    <property type="molecule type" value="Genomic_DNA"/>
</dbReference>
<keyword evidence="2" id="KW-1185">Reference proteome</keyword>
<evidence type="ECO:0000313" key="1">
    <source>
        <dbReference type="EMBL" id="EPS58924.1"/>
    </source>
</evidence>
<accession>S8BX56</accession>
<comment type="caution">
    <text evidence="1">The sequence shown here is derived from an EMBL/GenBank/DDBJ whole genome shotgun (WGS) entry which is preliminary data.</text>
</comment>
<dbReference type="Proteomes" id="UP000015453">
    <property type="component" value="Unassembled WGS sequence"/>
</dbReference>
<dbReference type="Pfam" id="PF14223">
    <property type="entry name" value="Retrotran_gag_2"/>
    <property type="match status" value="1"/>
</dbReference>
<name>S8BX56_9LAMI</name>
<sequence length="76" mass="8854">RSWLLGTISEDSFQLIIGCETARSLWTAFENAYAQKSEERRFSLRYQLAHFRKKADQSLDDFLMKFKSLCDSLAAI</sequence>
<gene>
    <name evidence="1" type="ORF">M569_15889</name>
</gene>
<dbReference type="OrthoDB" id="1002342at2759"/>
<dbReference type="AlphaFoldDB" id="S8BX56"/>
<organism evidence="1 2">
    <name type="scientific">Genlisea aurea</name>
    <dbReference type="NCBI Taxonomy" id="192259"/>
    <lineage>
        <taxon>Eukaryota</taxon>
        <taxon>Viridiplantae</taxon>
        <taxon>Streptophyta</taxon>
        <taxon>Embryophyta</taxon>
        <taxon>Tracheophyta</taxon>
        <taxon>Spermatophyta</taxon>
        <taxon>Magnoliopsida</taxon>
        <taxon>eudicotyledons</taxon>
        <taxon>Gunneridae</taxon>
        <taxon>Pentapetalae</taxon>
        <taxon>asterids</taxon>
        <taxon>lamiids</taxon>
        <taxon>Lamiales</taxon>
        <taxon>Lentibulariaceae</taxon>
        <taxon>Genlisea</taxon>
    </lineage>
</organism>
<reference evidence="1 2" key="1">
    <citation type="journal article" date="2013" name="BMC Genomics">
        <title>The miniature genome of a carnivorous plant Genlisea aurea contains a low number of genes and short non-coding sequences.</title>
        <authorList>
            <person name="Leushkin E.V."/>
            <person name="Sutormin R.A."/>
            <person name="Nabieva E.R."/>
            <person name="Penin A.A."/>
            <person name="Kondrashov A.S."/>
            <person name="Logacheva M.D."/>
        </authorList>
    </citation>
    <scope>NUCLEOTIDE SEQUENCE [LARGE SCALE GENOMIC DNA]</scope>
</reference>
<evidence type="ECO:0008006" key="3">
    <source>
        <dbReference type="Google" id="ProtNLM"/>
    </source>
</evidence>